<accession>A0A9P5T9A2</accession>
<evidence type="ECO:0000259" key="5">
    <source>
        <dbReference type="Pfam" id="PF13339"/>
    </source>
</evidence>
<evidence type="ECO:0000256" key="3">
    <source>
        <dbReference type="SAM" id="MobiDB-lite"/>
    </source>
</evidence>
<reference evidence="6" key="1">
    <citation type="submission" date="2019-10" db="EMBL/GenBank/DDBJ databases">
        <authorList>
            <consortium name="DOE Joint Genome Institute"/>
            <person name="Kuo A."/>
            <person name="Miyauchi S."/>
            <person name="Kiss E."/>
            <person name="Drula E."/>
            <person name="Kohler A."/>
            <person name="Sanchez-Garcia M."/>
            <person name="Andreopoulos B."/>
            <person name="Barry K.W."/>
            <person name="Bonito G."/>
            <person name="Buee M."/>
            <person name="Carver A."/>
            <person name="Chen C."/>
            <person name="Cichocki N."/>
            <person name="Clum A."/>
            <person name="Culley D."/>
            <person name="Crous P.W."/>
            <person name="Fauchery L."/>
            <person name="Girlanda M."/>
            <person name="Hayes R."/>
            <person name="Keri Z."/>
            <person name="LaButti K."/>
            <person name="Lipzen A."/>
            <person name="Lombard V."/>
            <person name="Magnuson J."/>
            <person name="Maillard F."/>
            <person name="Morin E."/>
            <person name="Murat C."/>
            <person name="Nolan M."/>
            <person name="Ohm R."/>
            <person name="Pangilinan J."/>
            <person name="Pereira M."/>
            <person name="Perotto S."/>
            <person name="Peter M."/>
            <person name="Riley R."/>
            <person name="Sitrit Y."/>
            <person name="Stielow B."/>
            <person name="Szollosi G."/>
            <person name="Zifcakova L."/>
            <person name="Stursova M."/>
            <person name="Spatafora J.W."/>
            <person name="Tedersoo L."/>
            <person name="Vaario L.-M."/>
            <person name="Yamada A."/>
            <person name="Yan M."/>
            <person name="Wang P."/>
            <person name="Xu J."/>
            <person name="Bruns T."/>
            <person name="Baldrian P."/>
            <person name="Vilgalys R."/>
            <person name="Henrissat B."/>
            <person name="Grigoriev I.V."/>
            <person name="Hibbett D."/>
            <person name="Nagy L.G."/>
            <person name="Martin F.M."/>
        </authorList>
    </citation>
    <scope>NUCLEOTIDE SEQUENCE</scope>
    <source>
        <strain evidence="6">Prilba</strain>
    </source>
</reference>
<evidence type="ECO:0000256" key="2">
    <source>
        <dbReference type="ARBA" id="ARBA00013850"/>
    </source>
</evidence>
<dbReference type="Pfam" id="PF08164">
    <property type="entry name" value="TRAUB"/>
    <property type="match status" value="1"/>
</dbReference>
<comment type="caution">
    <text evidence="6">The sequence shown here is derived from an EMBL/GenBank/DDBJ whole genome shotgun (WGS) entry which is preliminary data.</text>
</comment>
<dbReference type="EMBL" id="WHVB01000009">
    <property type="protein sequence ID" value="KAF8479733.1"/>
    <property type="molecule type" value="Genomic_DNA"/>
</dbReference>
<dbReference type="InterPro" id="IPR025160">
    <property type="entry name" value="AATF"/>
</dbReference>
<sequence>MSPHRLSLAQQIAELDEPAPADFDPDDELRGSPDLLGDVVEAREHYIEVGPSTLRRHLDSVLDPKYVGVKTSRKQLEEDDSLGTVFADSPEQGESASQSISSEGSATGEDEEEEKVQSPGKKQEASEGEQSTLRNYQAIQEDPSHEKDLATTVRQRRDEDRIKGRAVTKQLSLWDSLLDARIRLQRSVTASNQLPSPTELSEFTFHRRCLEARHALLGESLALVDELSALRDGLMKKEKEVQWQPRKRRRLQDGSESGRRYALREIDNVDRDWDALIREANEDAAGLEHAYHAHLTRTLEKWSAKVAAVAPSALLPGSRKRFSLAGSTKEGVKSVGTQIEDLFQSGWPALLSRTRLKRSKGPHVTSGEGAGHKGSDEDVEVFDDTDFYQQLLRDVIESKGGGSGQLMAGQRQKKSKKTVDTRASKGRKLRYEVHEKIQNFMVPVPHHAGAWHDAQIDELFASLLGKGFTMS</sequence>
<dbReference type="GO" id="GO:0005730">
    <property type="term" value="C:nucleolus"/>
    <property type="evidence" value="ECO:0007669"/>
    <property type="project" value="TreeGrafter"/>
</dbReference>
<dbReference type="GO" id="GO:0000462">
    <property type="term" value="P:maturation of SSU-rRNA from tricistronic rRNA transcript (SSU-rRNA, 5.8S rRNA, LSU-rRNA)"/>
    <property type="evidence" value="ECO:0007669"/>
    <property type="project" value="TreeGrafter"/>
</dbReference>
<feature type="region of interest" description="Disordered" evidence="3">
    <location>
        <begin position="13"/>
        <end position="36"/>
    </location>
</feature>
<reference evidence="6" key="2">
    <citation type="journal article" date="2020" name="Nat. Commun.">
        <title>Large-scale genome sequencing of mycorrhizal fungi provides insights into the early evolution of symbiotic traits.</title>
        <authorList>
            <person name="Miyauchi S."/>
            <person name="Kiss E."/>
            <person name="Kuo A."/>
            <person name="Drula E."/>
            <person name="Kohler A."/>
            <person name="Sanchez-Garcia M."/>
            <person name="Morin E."/>
            <person name="Andreopoulos B."/>
            <person name="Barry K.W."/>
            <person name="Bonito G."/>
            <person name="Buee M."/>
            <person name="Carver A."/>
            <person name="Chen C."/>
            <person name="Cichocki N."/>
            <person name="Clum A."/>
            <person name="Culley D."/>
            <person name="Crous P.W."/>
            <person name="Fauchery L."/>
            <person name="Girlanda M."/>
            <person name="Hayes R.D."/>
            <person name="Keri Z."/>
            <person name="LaButti K."/>
            <person name="Lipzen A."/>
            <person name="Lombard V."/>
            <person name="Magnuson J."/>
            <person name="Maillard F."/>
            <person name="Murat C."/>
            <person name="Nolan M."/>
            <person name="Ohm R.A."/>
            <person name="Pangilinan J."/>
            <person name="Pereira M.F."/>
            <person name="Perotto S."/>
            <person name="Peter M."/>
            <person name="Pfister S."/>
            <person name="Riley R."/>
            <person name="Sitrit Y."/>
            <person name="Stielow J.B."/>
            <person name="Szollosi G."/>
            <person name="Zifcakova L."/>
            <person name="Stursova M."/>
            <person name="Spatafora J.W."/>
            <person name="Tedersoo L."/>
            <person name="Vaario L.M."/>
            <person name="Yamada A."/>
            <person name="Yan M."/>
            <person name="Wang P."/>
            <person name="Xu J."/>
            <person name="Bruns T."/>
            <person name="Baldrian P."/>
            <person name="Vilgalys R."/>
            <person name="Dunand C."/>
            <person name="Henrissat B."/>
            <person name="Grigoriev I.V."/>
            <person name="Hibbett D."/>
            <person name="Nagy L.G."/>
            <person name="Martin F.M."/>
        </authorList>
    </citation>
    <scope>NUCLEOTIDE SEQUENCE</scope>
    <source>
        <strain evidence="6">Prilba</strain>
    </source>
</reference>
<protein>
    <recommendedName>
        <fullName evidence="2">Protein BFR2</fullName>
    </recommendedName>
</protein>
<gene>
    <name evidence="6" type="ORF">DFH94DRAFT_745508</name>
</gene>
<dbReference type="AlphaFoldDB" id="A0A9P5T9A2"/>
<dbReference type="InterPro" id="IPR012617">
    <property type="entry name" value="AATF_C"/>
</dbReference>
<evidence type="ECO:0000259" key="4">
    <source>
        <dbReference type="Pfam" id="PF08164"/>
    </source>
</evidence>
<feature type="region of interest" description="Disordered" evidence="3">
    <location>
        <begin position="402"/>
        <end position="425"/>
    </location>
</feature>
<dbReference type="OrthoDB" id="5783963at2759"/>
<dbReference type="PANTHER" id="PTHR15565">
    <property type="entry name" value="AATF PROTEIN APOPTOSIS ANTAGONIZING TRANSCRIPTION FACTOR"/>
    <property type="match status" value="1"/>
</dbReference>
<dbReference type="Pfam" id="PF13339">
    <property type="entry name" value="AATF-Che1"/>
    <property type="match status" value="1"/>
</dbReference>
<feature type="region of interest" description="Disordered" evidence="3">
    <location>
        <begin position="79"/>
        <end position="158"/>
    </location>
</feature>
<dbReference type="PANTHER" id="PTHR15565:SF0">
    <property type="entry name" value="PROTEIN AATF"/>
    <property type="match status" value="1"/>
</dbReference>
<feature type="compositionally biased region" description="Polar residues" evidence="3">
    <location>
        <begin position="128"/>
        <end position="138"/>
    </location>
</feature>
<feature type="compositionally biased region" description="Acidic residues" evidence="3">
    <location>
        <begin position="14"/>
        <end position="27"/>
    </location>
</feature>
<evidence type="ECO:0000256" key="1">
    <source>
        <dbReference type="ARBA" id="ARBA00008966"/>
    </source>
</evidence>
<feature type="domain" description="Apoptosis-antagonizing transcription factor C-terminal" evidence="4">
    <location>
        <begin position="388"/>
        <end position="464"/>
    </location>
</feature>
<evidence type="ECO:0000313" key="6">
    <source>
        <dbReference type="EMBL" id="KAF8479733.1"/>
    </source>
</evidence>
<dbReference type="InterPro" id="IPR039223">
    <property type="entry name" value="AATF/Bfr2"/>
</dbReference>
<evidence type="ECO:0000313" key="7">
    <source>
        <dbReference type="Proteomes" id="UP000759537"/>
    </source>
</evidence>
<feature type="domain" description="AATF leucine zipper-containing" evidence="5">
    <location>
        <begin position="160"/>
        <end position="305"/>
    </location>
</feature>
<feature type="compositionally biased region" description="Basic and acidic residues" evidence="3">
    <location>
        <begin position="142"/>
        <end position="158"/>
    </location>
</feature>
<keyword evidence="7" id="KW-1185">Reference proteome</keyword>
<organism evidence="6 7">
    <name type="scientific">Russula ochroleuca</name>
    <dbReference type="NCBI Taxonomy" id="152965"/>
    <lineage>
        <taxon>Eukaryota</taxon>
        <taxon>Fungi</taxon>
        <taxon>Dikarya</taxon>
        <taxon>Basidiomycota</taxon>
        <taxon>Agaricomycotina</taxon>
        <taxon>Agaricomycetes</taxon>
        <taxon>Russulales</taxon>
        <taxon>Russulaceae</taxon>
        <taxon>Russula</taxon>
    </lineage>
</organism>
<name>A0A9P5T9A2_9AGAM</name>
<proteinExistence type="inferred from homology"/>
<dbReference type="Proteomes" id="UP000759537">
    <property type="component" value="Unassembled WGS sequence"/>
</dbReference>
<feature type="compositionally biased region" description="Low complexity" evidence="3">
    <location>
        <begin position="92"/>
        <end position="107"/>
    </location>
</feature>
<comment type="similarity">
    <text evidence="1">Belongs to the AATF family.</text>
</comment>